<dbReference type="Gene3D" id="3.30.390.80">
    <property type="entry name" value="DNA repair protein Rad52/59/22"/>
    <property type="match status" value="1"/>
</dbReference>
<dbReference type="InterPro" id="IPR042525">
    <property type="entry name" value="Rad52_Rad59_Rad22_sf"/>
</dbReference>
<gene>
    <name evidence="6" type="ORF">EST38_g3807</name>
</gene>
<dbReference type="STRING" id="2316362.A0A4Q2DSL6"/>
<dbReference type="SUPFAM" id="SSF54768">
    <property type="entry name" value="dsRNA-binding domain-like"/>
    <property type="match status" value="1"/>
</dbReference>
<evidence type="ECO:0000313" key="7">
    <source>
        <dbReference type="Proteomes" id="UP000290288"/>
    </source>
</evidence>
<reference evidence="6 7" key="1">
    <citation type="submission" date="2019-01" db="EMBL/GenBank/DDBJ databases">
        <title>Draft genome sequence of Psathyrella aberdarensis IHI B618.</title>
        <authorList>
            <person name="Buettner E."/>
            <person name="Kellner H."/>
        </authorList>
    </citation>
    <scope>NUCLEOTIDE SEQUENCE [LARGE SCALE GENOMIC DNA]</scope>
    <source>
        <strain evidence="6 7">IHI B618</strain>
    </source>
</reference>
<dbReference type="AlphaFoldDB" id="A0A4Q2DSL6"/>
<evidence type="ECO:0000256" key="1">
    <source>
        <dbReference type="ARBA" id="ARBA00006638"/>
    </source>
</evidence>
<keyword evidence="2" id="KW-0227">DNA damage</keyword>
<keyword evidence="4" id="KW-0234">DNA repair</keyword>
<dbReference type="Pfam" id="PF04098">
    <property type="entry name" value="Rad52_Rad22"/>
    <property type="match status" value="1"/>
</dbReference>
<dbReference type="EMBL" id="SDEE01000086">
    <property type="protein sequence ID" value="RXW22034.1"/>
    <property type="molecule type" value="Genomic_DNA"/>
</dbReference>
<comment type="caution">
    <text evidence="6">The sequence shown here is derived from an EMBL/GenBank/DDBJ whole genome shotgun (WGS) entry which is preliminary data.</text>
</comment>
<dbReference type="FunFam" id="3.30.390.80:FF:000001">
    <property type="entry name" value="DNA repair protein RAD52 homolog"/>
    <property type="match status" value="1"/>
</dbReference>
<dbReference type="InterPro" id="IPR041247">
    <property type="entry name" value="Rad52_fam"/>
</dbReference>
<comment type="similarity">
    <text evidence="1">Belongs to the RAD52 family.</text>
</comment>
<proteinExistence type="inferred from homology"/>
<dbReference type="PANTHER" id="PTHR12132:SF1">
    <property type="entry name" value="DNA REPAIR PROTEIN RAD52 HOMOLOG"/>
    <property type="match status" value="1"/>
</dbReference>
<dbReference type="GO" id="GO:0000724">
    <property type="term" value="P:double-strand break repair via homologous recombination"/>
    <property type="evidence" value="ECO:0007669"/>
    <property type="project" value="TreeGrafter"/>
</dbReference>
<dbReference type="GO" id="GO:0006312">
    <property type="term" value="P:mitotic recombination"/>
    <property type="evidence" value="ECO:0007669"/>
    <property type="project" value="TreeGrafter"/>
</dbReference>
<evidence type="ECO:0000256" key="4">
    <source>
        <dbReference type="ARBA" id="ARBA00023204"/>
    </source>
</evidence>
<organism evidence="6 7">
    <name type="scientific">Candolleomyces aberdarensis</name>
    <dbReference type="NCBI Taxonomy" id="2316362"/>
    <lineage>
        <taxon>Eukaryota</taxon>
        <taxon>Fungi</taxon>
        <taxon>Dikarya</taxon>
        <taxon>Basidiomycota</taxon>
        <taxon>Agaricomycotina</taxon>
        <taxon>Agaricomycetes</taxon>
        <taxon>Agaricomycetidae</taxon>
        <taxon>Agaricales</taxon>
        <taxon>Agaricineae</taxon>
        <taxon>Psathyrellaceae</taxon>
        <taxon>Candolleomyces</taxon>
    </lineage>
</organism>
<keyword evidence="7" id="KW-1185">Reference proteome</keyword>
<dbReference type="OrthoDB" id="206565at2759"/>
<dbReference type="PANTHER" id="PTHR12132">
    <property type="entry name" value="DNA REPAIR AND RECOMBINATION PROTEIN RAD52, RAD59"/>
    <property type="match status" value="1"/>
</dbReference>
<protein>
    <submittedName>
        <fullName evidence="6">Uncharacterized protein</fullName>
    </submittedName>
</protein>
<name>A0A4Q2DSL6_9AGAR</name>
<evidence type="ECO:0000256" key="5">
    <source>
        <dbReference type="SAM" id="MobiDB-lite"/>
    </source>
</evidence>
<accession>A0A4Q2DSL6</accession>
<dbReference type="Proteomes" id="UP000290288">
    <property type="component" value="Unassembled WGS sequence"/>
</dbReference>
<dbReference type="GO" id="GO:0003697">
    <property type="term" value="F:single-stranded DNA binding"/>
    <property type="evidence" value="ECO:0007669"/>
    <property type="project" value="UniProtKB-ARBA"/>
</dbReference>
<feature type="compositionally biased region" description="Polar residues" evidence="5">
    <location>
        <begin position="191"/>
        <end position="203"/>
    </location>
</feature>
<sequence length="249" mass="27249">MDGTQQSQSFSTFSIQSALTSQEVPEATAVKIAALQAKLNQTLGPEYISQSPGPGDGPSFVYIEEWKMINLANEVFGFNGWSSSVVKLTTDFIDCSEASGRYSISVTALIRVTLSDGVFHEDVGSGMIENATSKGLALDKCKKDAVSDGLKRALRKFGNLLGNCLYDESYIQEVPKFNQSEIHRYPEFQETRPNIASTSETIQSSSDRSPSSNPAGVLVNVKKEPIPCQPFMAPPKPYSMSFRARKHKC</sequence>
<evidence type="ECO:0000256" key="2">
    <source>
        <dbReference type="ARBA" id="ARBA00022763"/>
    </source>
</evidence>
<evidence type="ECO:0000256" key="3">
    <source>
        <dbReference type="ARBA" id="ARBA00023172"/>
    </source>
</evidence>
<evidence type="ECO:0000313" key="6">
    <source>
        <dbReference type="EMBL" id="RXW22034.1"/>
    </source>
</evidence>
<dbReference type="InterPro" id="IPR007232">
    <property type="entry name" value="Rad52_Rad59_Rad22"/>
</dbReference>
<dbReference type="GO" id="GO:0045002">
    <property type="term" value="P:double-strand break repair via single-strand annealing"/>
    <property type="evidence" value="ECO:0007669"/>
    <property type="project" value="TreeGrafter"/>
</dbReference>
<keyword evidence="3" id="KW-0233">DNA recombination</keyword>
<feature type="region of interest" description="Disordered" evidence="5">
    <location>
        <begin position="188"/>
        <end position="217"/>
    </location>
</feature>
<dbReference type="GO" id="GO:0005634">
    <property type="term" value="C:nucleus"/>
    <property type="evidence" value="ECO:0007669"/>
    <property type="project" value="TreeGrafter"/>
</dbReference>